<dbReference type="EMBL" id="JBHTIU010000047">
    <property type="protein sequence ID" value="MFD0870394.1"/>
    <property type="molecule type" value="Genomic_DNA"/>
</dbReference>
<evidence type="ECO:0000313" key="2">
    <source>
        <dbReference type="Proteomes" id="UP001597120"/>
    </source>
</evidence>
<dbReference type="Pfam" id="PF13238">
    <property type="entry name" value="AAA_18"/>
    <property type="match status" value="1"/>
</dbReference>
<protein>
    <submittedName>
        <fullName evidence="1">AAA family ATPase</fullName>
    </submittedName>
</protein>
<organism evidence="1 2">
    <name type="scientific">Paenibacillus residui</name>
    <dbReference type="NCBI Taxonomy" id="629724"/>
    <lineage>
        <taxon>Bacteria</taxon>
        <taxon>Bacillati</taxon>
        <taxon>Bacillota</taxon>
        <taxon>Bacilli</taxon>
        <taxon>Bacillales</taxon>
        <taxon>Paenibacillaceae</taxon>
        <taxon>Paenibacillus</taxon>
    </lineage>
</organism>
<dbReference type="SUPFAM" id="SSF52540">
    <property type="entry name" value="P-loop containing nucleoside triphosphate hydrolases"/>
    <property type="match status" value="1"/>
</dbReference>
<gene>
    <name evidence="1" type="ORF">ACFQ03_14650</name>
</gene>
<dbReference type="RefSeq" id="WP_379289022.1">
    <property type="nucleotide sequence ID" value="NZ_JBHTIU010000047.1"/>
</dbReference>
<reference evidence="2" key="1">
    <citation type="journal article" date="2019" name="Int. J. Syst. Evol. Microbiol.">
        <title>The Global Catalogue of Microorganisms (GCM) 10K type strain sequencing project: providing services to taxonomists for standard genome sequencing and annotation.</title>
        <authorList>
            <consortium name="The Broad Institute Genomics Platform"/>
            <consortium name="The Broad Institute Genome Sequencing Center for Infectious Disease"/>
            <person name="Wu L."/>
            <person name="Ma J."/>
        </authorList>
    </citation>
    <scope>NUCLEOTIDE SEQUENCE [LARGE SCALE GENOMIC DNA]</scope>
    <source>
        <strain evidence="2">CCUG 57263</strain>
    </source>
</reference>
<keyword evidence="2" id="KW-1185">Reference proteome</keyword>
<name>A0ABW3DDS8_9BACL</name>
<sequence>MTTVFLTGLSGVGKSSTLERLREQGYNVVDTDYGYVTNIKNGDTEETVLDEEKMTRLLNDNGQEHLFISGCYSNQSKFYKHFDYVVLLMTELDVMIKRINERTTNDYGKRPEEKEAVIDSFNHVLPLLINSSDIIIDTTDMEVDIICERLRSLL</sequence>
<comment type="caution">
    <text evidence="1">The sequence shown here is derived from an EMBL/GenBank/DDBJ whole genome shotgun (WGS) entry which is preliminary data.</text>
</comment>
<dbReference type="Gene3D" id="3.40.50.300">
    <property type="entry name" value="P-loop containing nucleotide triphosphate hydrolases"/>
    <property type="match status" value="1"/>
</dbReference>
<accession>A0ABW3DDS8</accession>
<dbReference type="Proteomes" id="UP001597120">
    <property type="component" value="Unassembled WGS sequence"/>
</dbReference>
<evidence type="ECO:0000313" key="1">
    <source>
        <dbReference type="EMBL" id="MFD0870394.1"/>
    </source>
</evidence>
<proteinExistence type="predicted"/>
<dbReference type="InterPro" id="IPR027417">
    <property type="entry name" value="P-loop_NTPase"/>
</dbReference>